<dbReference type="InterPro" id="IPR000719">
    <property type="entry name" value="Prot_kinase_dom"/>
</dbReference>
<evidence type="ECO:0000256" key="1">
    <source>
        <dbReference type="ARBA" id="ARBA00022679"/>
    </source>
</evidence>
<dbReference type="OrthoDB" id="5337378at2759"/>
<feature type="compositionally biased region" description="Basic and acidic residues" evidence="5">
    <location>
        <begin position="356"/>
        <end position="367"/>
    </location>
</feature>
<dbReference type="RefSeq" id="XP_068361109.1">
    <property type="nucleotide sequence ID" value="XM_068492302.1"/>
</dbReference>
<dbReference type="CDD" id="cd00180">
    <property type="entry name" value="PKc"/>
    <property type="match status" value="1"/>
</dbReference>
<dbReference type="GO" id="GO:0005634">
    <property type="term" value="C:nucleus"/>
    <property type="evidence" value="ECO:0007669"/>
    <property type="project" value="TreeGrafter"/>
</dbReference>
<dbReference type="Pfam" id="PF00069">
    <property type="entry name" value="Pkinase"/>
    <property type="match status" value="1"/>
</dbReference>
<dbReference type="EMBL" id="MLAK01000682">
    <property type="protein sequence ID" value="OHT07973.1"/>
    <property type="molecule type" value="Genomic_DNA"/>
</dbReference>
<evidence type="ECO:0000313" key="7">
    <source>
        <dbReference type="EMBL" id="OHT07973.1"/>
    </source>
</evidence>
<protein>
    <submittedName>
        <fullName evidence="7">TKL family protein kinase</fullName>
    </submittedName>
</protein>
<dbReference type="Proteomes" id="UP000179807">
    <property type="component" value="Unassembled WGS sequence"/>
</dbReference>
<dbReference type="AlphaFoldDB" id="A0A1J4KF14"/>
<evidence type="ECO:0000313" key="8">
    <source>
        <dbReference type="Proteomes" id="UP000179807"/>
    </source>
</evidence>
<evidence type="ECO:0000256" key="2">
    <source>
        <dbReference type="ARBA" id="ARBA00022741"/>
    </source>
</evidence>
<evidence type="ECO:0000259" key="6">
    <source>
        <dbReference type="PROSITE" id="PS50011"/>
    </source>
</evidence>
<sequence length="367" mass="41790">MRKEVLEIYFRSKPKQNQKKLMAIPMPDFSDDETPQGNSNSPFLEVEPMRMIKESLSHHELMSLAVACDPDKTFSTSTSNGIAYDFDNPIYHTKTCTLYIARKDNIFYALKTTPMSKILRHEWEMFQQIGSFPTIIKPLNFWQEPNKSYFLQLEYAAGGSITNTVLYFDVDDFWRVLAHISAALHFIHSRGFIHFDVSPSNILQTNGNGGSVVYKLADFGTVLPDQHFDSFLEGAGPYVSPEALKWPNTPFVVSFPTDIWSLGAVLFEIVTHSKMPRDPDGYDAMRNGTYDLSIIPDEFSFIRAMLSVDPSLRPTANDLLQLPHVMEVLATLEMDTMPTNAEVSDPWEVPSSYQEEELKRRQSFDGI</sequence>
<accession>A0A1J4KF14</accession>
<feature type="domain" description="Protein kinase" evidence="6">
    <location>
        <begin position="84"/>
        <end position="325"/>
    </location>
</feature>
<dbReference type="GO" id="GO:0004672">
    <property type="term" value="F:protein kinase activity"/>
    <property type="evidence" value="ECO:0007669"/>
    <property type="project" value="InterPro"/>
</dbReference>
<evidence type="ECO:0000256" key="5">
    <source>
        <dbReference type="SAM" id="MobiDB-lite"/>
    </source>
</evidence>
<reference evidence="7" key="1">
    <citation type="submission" date="2016-10" db="EMBL/GenBank/DDBJ databases">
        <authorList>
            <person name="Benchimol M."/>
            <person name="Almeida L.G."/>
            <person name="Vasconcelos A.T."/>
            <person name="Perreira-Neves A."/>
            <person name="Rosa I.A."/>
            <person name="Tasca T."/>
            <person name="Bogo M.R."/>
            <person name="de Souza W."/>
        </authorList>
    </citation>
    <scope>NUCLEOTIDE SEQUENCE [LARGE SCALE GENOMIC DNA]</scope>
    <source>
        <strain evidence="7">K</strain>
    </source>
</reference>
<dbReference type="PROSITE" id="PS50011">
    <property type="entry name" value="PROTEIN_KINASE_DOM"/>
    <property type="match status" value="1"/>
</dbReference>
<comment type="caution">
    <text evidence="7">The sequence shown here is derived from an EMBL/GenBank/DDBJ whole genome shotgun (WGS) entry which is preliminary data.</text>
</comment>
<dbReference type="GO" id="GO:0005524">
    <property type="term" value="F:ATP binding"/>
    <property type="evidence" value="ECO:0007669"/>
    <property type="project" value="UniProtKB-KW"/>
</dbReference>
<dbReference type="GO" id="GO:0005737">
    <property type="term" value="C:cytoplasm"/>
    <property type="evidence" value="ECO:0007669"/>
    <property type="project" value="TreeGrafter"/>
</dbReference>
<evidence type="ECO:0000256" key="4">
    <source>
        <dbReference type="ARBA" id="ARBA00022840"/>
    </source>
</evidence>
<proteinExistence type="predicted"/>
<dbReference type="Gene3D" id="1.10.510.10">
    <property type="entry name" value="Transferase(Phosphotransferase) domain 1"/>
    <property type="match status" value="1"/>
</dbReference>
<keyword evidence="2" id="KW-0547">Nucleotide-binding</keyword>
<dbReference type="PANTHER" id="PTHR11042">
    <property type="entry name" value="EUKARYOTIC TRANSLATION INITIATION FACTOR 2-ALPHA KINASE EIF2-ALPHA KINASE -RELATED"/>
    <property type="match status" value="1"/>
</dbReference>
<dbReference type="SUPFAM" id="SSF56112">
    <property type="entry name" value="Protein kinase-like (PK-like)"/>
    <property type="match status" value="1"/>
</dbReference>
<evidence type="ECO:0000256" key="3">
    <source>
        <dbReference type="ARBA" id="ARBA00022777"/>
    </source>
</evidence>
<organism evidence="7 8">
    <name type="scientific">Tritrichomonas foetus</name>
    <dbReference type="NCBI Taxonomy" id="1144522"/>
    <lineage>
        <taxon>Eukaryota</taxon>
        <taxon>Metamonada</taxon>
        <taxon>Parabasalia</taxon>
        <taxon>Tritrichomonadida</taxon>
        <taxon>Tritrichomonadidae</taxon>
        <taxon>Tritrichomonas</taxon>
    </lineage>
</organism>
<feature type="region of interest" description="Disordered" evidence="5">
    <location>
        <begin position="341"/>
        <end position="367"/>
    </location>
</feature>
<dbReference type="PANTHER" id="PTHR11042:SF189">
    <property type="entry name" value="PROTEIN KINASE DOMAIN-CONTAINING PROTEIN"/>
    <property type="match status" value="1"/>
</dbReference>
<keyword evidence="8" id="KW-1185">Reference proteome</keyword>
<dbReference type="VEuPathDB" id="TrichDB:TRFO_05122"/>
<keyword evidence="3 7" id="KW-0418">Kinase</keyword>
<dbReference type="GeneID" id="94827006"/>
<dbReference type="InterPro" id="IPR011009">
    <property type="entry name" value="Kinase-like_dom_sf"/>
</dbReference>
<keyword evidence="1" id="KW-0808">Transferase</keyword>
<dbReference type="InterPro" id="IPR050339">
    <property type="entry name" value="CC_SR_Kinase"/>
</dbReference>
<keyword evidence="4" id="KW-0067">ATP-binding</keyword>
<name>A0A1J4KF14_9EUKA</name>
<gene>
    <name evidence="7" type="ORF">TRFO_05122</name>
</gene>